<evidence type="ECO:0000259" key="15">
    <source>
        <dbReference type="Pfam" id="PF10613"/>
    </source>
</evidence>
<evidence type="ECO:0000256" key="11">
    <source>
        <dbReference type="ARBA" id="ARBA00023286"/>
    </source>
</evidence>
<keyword evidence="6 13" id="KW-1133">Transmembrane helix</keyword>
<evidence type="ECO:0000256" key="4">
    <source>
        <dbReference type="ARBA" id="ARBA00022475"/>
    </source>
</evidence>
<keyword evidence="9 17" id="KW-0675">Receptor</keyword>
<dbReference type="InterPro" id="IPR057074">
    <property type="entry name" value="IR75A_N"/>
</dbReference>
<feature type="domain" description="Ionotropic receptor 75a N-terminal" evidence="16">
    <location>
        <begin position="63"/>
        <end position="182"/>
    </location>
</feature>
<protein>
    <submittedName>
        <fullName evidence="17">Ionotropic receptor 75d</fullName>
    </submittedName>
</protein>
<dbReference type="InterPro" id="IPR019594">
    <property type="entry name" value="Glu/Gly-bd"/>
</dbReference>
<dbReference type="Pfam" id="PF10613">
    <property type="entry name" value="Lig_chan-Glu_bd"/>
    <property type="match status" value="1"/>
</dbReference>
<dbReference type="PANTHER" id="PTHR42643:SF33">
    <property type="entry name" value="GLUTAMATE RECEPTOR 2-LIKE PROTEIN"/>
    <property type="match status" value="1"/>
</dbReference>
<keyword evidence="5 13" id="KW-0812">Transmembrane</keyword>
<sequence>MELINFILTYFLTKDLSMITAFLCWTPEQMSELYRAANDAGMRLALVPDFSRAPPMEPRGLFRQAMLLDLQCPATETILHQASTSRGFNSRHSWLLLHNSSESFIIEETLSDCAMLPDADVVWSSPESLLDLYRIKPDTQLLRTDLGVARNFSRQQLAALWAALPTAVTRRKDLRNVSLNGISIVTQPEYFKGWTDLRNRQIDTFPKFTYPLMKLAARDLHFRWNLRQVDLYGESHNGSFDGLVGRLQRHEAEVGLASLFIRADRMDVVDFFSETCVLSCAFVFRQPSRSAVSNVFLAPFSSGVWAASGGVAAAAAALLLLLRRVRERMRPGSDLAHFTALDTVTFALGSLCQQGFYMTPAVTSVRVVMFSWLLAALFVFTAYSAKVVAILQTPSDALRSIDDLTHSPMLIGVQDTTYKKVYFLESPDESTQQLYRRKILPQGEQAYHSVVDGIARVRTGLFAFQVERSSGYDIIKQTFTEREKCSLKEIEAFKLPLVAVPMRKHSGYRELFASRMRWQREVGLMNRARRMWLVERPRCEAAGGGFLSIGIIDVLPALQVLASGALISVLLLAGEHGAHAAARRRYCGLRLKQRASTARIH</sequence>
<feature type="domain" description="Ionotropic glutamate receptor C-terminal" evidence="14">
    <location>
        <begin position="304"/>
        <end position="444"/>
    </location>
</feature>
<dbReference type="Gene3D" id="3.40.190.10">
    <property type="entry name" value="Periplasmic binding protein-like II"/>
    <property type="match status" value="1"/>
</dbReference>
<evidence type="ECO:0000256" key="8">
    <source>
        <dbReference type="ARBA" id="ARBA00023136"/>
    </source>
</evidence>
<evidence type="ECO:0000256" key="1">
    <source>
        <dbReference type="ARBA" id="ARBA00004651"/>
    </source>
</evidence>
<evidence type="ECO:0000256" key="13">
    <source>
        <dbReference type="SAM" id="Phobius"/>
    </source>
</evidence>
<feature type="transmembrane region" description="Helical" evidence="13">
    <location>
        <begin position="369"/>
        <end position="391"/>
    </location>
</feature>
<evidence type="ECO:0000259" key="16">
    <source>
        <dbReference type="Pfam" id="PF24576"/>
    </source>
</evidence>
<dbReference type="SUPFAM" id="SSF53850">
    <property type="entry name" value="Periplasmic binding protein-like II"/>
    <property type="match status" value="1"/>
</dbReference>
<dbReference type="Gene3D" id="1.10.287.70">
    <property type="match status" value="1"/>
</dbReference>
<evidence type="ECO:0000256" key="7">
    <source>
        <dbReference type="ARBA" id="ARBA00023065"/>
    </source>
</evidence>
<evidence type="ECO:0000256" key="12">
    <source>
        <dbReference type="ARBA" id="ARBA00023303"/>
    </source>
</evidence>
<keyword evidence="4" id="KW-1003">Cell membrane</keyword>
<comment type="subcellular location">
    <subcellularLocation>
        <location evidence="1">Cell membrane</location>
        <topology evidence="1">Multi-pass membrane protein</topology>
    </subcellularLocation>
</comment>
<keyword evidence="11" id="KW-1071">Ligand-gated ion channel</keyword>
<keyword evidence="8 13" id="KW-0472">Membrane</keyword>
<dbReference type="Pfam" id="PF24576">
    <property type="entry name" value="IR75A_N"/>
    <property type="match status" value="1"/>
</dbReference>
<evidence type="ECO:0000259" key="14">
    <source>
        <dbReference type="Pfam" id="PF00060"/>
    </source>
</evidence>
<evidence type="ECO:0000256" key="2">
    <source>
        <dbReference type="ARBA" id="ARBA00008685"/>
    </source>
</evidence>
<dbReference type="InterPro" id="IPR001320">
    <property type="entry name" value="Iontro_rcpt_C"/>
</dbReference>
<keyword evidence="3" id="KW-0813">Transport</keyword>
<dbReference type="EMBL" id="KR912017">
    <property type="protein sequence ID" value="ALM24944.1"/>
    <property type="molecule type" value="mRNA"/>
</dbReference>
<evidence type="ECO:0000256" key="10">
    <source>
        <dbReference type="ARBA" id="ARBA00023180"/>
    </source>
</evidence>
<reference evidence="17" key="1">
    <citation type="journal article" date="2016" name="PLoS ONE">
        <title>Identification of Putative Chemosensory Receptor Genes from the Athetis dissimilis Antennal Transcriptome.</title>
        <authorList>
            <person name="Dong J."/>
            <person name="Song Y."/>
            <person name="Li W."/>
            <person name="Shi J."/>
            <person name="Wang Z."/>
        </authorList>
    </citation>
    <scope>NUCLEOTIDE SEQUENCE</scope>
    <source>
        <tissue evidence="17">Antenna</tissue>
    </source>
</reference>
<dbReference type="AlphaFoldDB" id="A0A0S1TPA1"/>
<feature type="domain" description="Ionotropic glutamate receptor L-glutamate and glycine-binding" evidence="15">
    <location>
        <begin position="203"/>
        <end position="287"/>
    </location>
</feature>
<evidence type="ECO:0000313" key="17">
    <source>
        <dbReference type="EMBL" id="ALM24944.1"/>
    </source>
</evidence>
<dbReference type="InterPro" id="IPR052192">
    <property type="entry name" value="Insect_Ionotropic_Sensory_Rcpt"/>
</dbReference>
<proteinExistence type="evidence at transcript level"/>
<organism evidence="17">
    <name type="scientific">Athetis dissimilis</name>
    <name type="common">Moth</name>
    <name type="synonym">Proxenus dissimilis</name>
    <dbReference type="NCBI Taxonomy" id="1737331"/>
    <lineage>
        <taxon>Eukaryota</taxon>
        <taxon>Metazoa</taxon>
        <taxon>Ecdysozoa</taxon>
        <taxon>Arthropoda</taxon>
        <taxon>Hexapoda</taxon>
        <taxon>Insecta</taxon>
        <taxon>Pterygota</taxon>
        <taxon>Neoptera</taxon>
        <taxon>Endopterygota</taxon>
        <taxon>Lepidoptera</taxon>
        <taxon>Glossata</taxon>
        <taxon>Ditrysia</taxon>
        <taxon>Noctuoidea</taxon>
        <taxon>Noctuidae</taxon>
        <taxon>Noctuinae</taxon>
        <taxon>Athetis</taxon>
    </lineage>
</organism>
<accession>A0A0S1TPA1</accession>
<dbReference type="GO" id="GO:0005886">
    <property type="term" value="C:plasma membrane"/>
    <property type="evidence" value="ECO:0007669"/>
    <property type="project" value="UniProtKB-SubCell"/>
</dbReference>
<evidence type="ECO:0000256" key="6">
    <source>
        <dbReference type="ARBA" id="ARBA00022989"/>
    </source>
</evidence>
<feature type="transmembrane region" description="Helical" evidence="13">
    <location>
        <begin position="335"/>
        <end position="357"/>
    </location>
</feature>
<dbReference type="Pfam" id="PF00060">
    <property type="entry name" value="Lig_chan"/>
    <property type="match status" value="1"/>
</dbReference>
<dbReference type="GO" id="GO:0015276">
    <property type="term" value="F:ligand-gated monoatomic ion channel activity"/>
    <property type="evidence" value="ECO:0007669"/>
    <property type="project" value="InterPro"/>
</dbReference>
<dbReference type="GO" id="GO:0050906">
    <property type="term" value="P:detection of stimulus involved in sensory perception"/>
    <property type="evidence" value="ECO:0007669"/>
    <property type="project" value="UniProtKB-ARBA"/>
</dbReference>
<dbReference type="PANTHER" id="PTHR42643">
    <property type="entry name" value="IONOTROPIC RECEPTOR 20A-RELATED"/>
    <property type="match status" value="1"/>
</dbReference>
<keyword evidence="10" id="KW-0325">Glycoprotein</keyword>
<keyword evidence="12" id="KW-0407">Ion channel</keyword>
<keyword evidence="7" id="KW-0406">Ion transport</keyword>
<evidence type="ECO:0000256" key="5">
    <source>
        <dbReference type="ARBA" id="ARBA00022692"/>
    </source>
</evidence>
<name>A0A0S1TPA1_ATHDI</name>
<evidence type="ECO:0000256" key="9">
    <source>
        <dbReference type="ARBA" id="ARBA00023170"/>
    </source>
</evidence>
<evidence type="ECO:0000256" key="3">
    <source>
        <dbReference type="ARBA" id="ARBA00022448"/>
    </source>
</evidence>
<comment type="similarity">
    <text evidence="2">Belongs to the glutamate-gated ion channel (TC 1.A.10.1) family.</text>
</comment>
<feature type="transmembrane region" description="Helical" evidence="13">
    <location>
        <begin position="304"/>
        <end position="323"/>
    </location>
</feature>